<reference evidence="2 3" key="1">
    <citation type="submission" date="2020-11" db="EMBL/GenBank/DDBJ databases">
        <title>Erythrobacter sediminis sp. nov., a marine bacterium from a tidal flat of Garorim Bay.</title>
        <authorList>
            <person name="Kim D."/>
            <person name="Yoo Y."/>
            <person name="Kim J.-J."/>
        </authorList>
    </citation>
    <scope>NUCLEOTIDE SEQUENCE [LARGE SCALE GENOMIC DNA]</scope>
    <source>
        <strain evidence="2 3">JGD-13</strain>
    </source>
</reference>
<dbReference type="Proteomes" id="UP000602442">
    <property type="component" value="Unassembled WGS sequence"/>
</dbReference>
<dbReference type="EMBL" id="JAEANY010000002">
    <property type="protein sequence ID" value="MBH5322504.1"/>
    <property type="molecule type" value="Genomic_DNA"/>
</dbReference>
<feature type="domain" description="Extensin-like C-terminal" evidence="1">
    <location>
        <begin position="70"/>
        <end position="242"/>
    </location>
</feature>
<gene>
    <name evidence="2" type="ORF">I5L03_07890</name>
</gene>
<dbReference type="Pfam" id="PF06904">
    <property type="entry name" value="Extensin-like_C"/>
    <property type="match status" value="1"/>
</dbReference>
<dbReference type="RefSeq" id="WP_197921196.1">
    <property type="nucleotide sequence ID" value="NZ_CAWPTA010000007.1"/>
</dbReference>
<protein>
    <submittedName>
        <fullName evidence="2">Extensin family protein</fullName>
    </submittedName>
</protein>
<accession>A0ABS0N3G4</accession>
<dbReference type="InterPro" id="IPR009683">
    <property type="entry name" value="Extensin-like_C"/>
</dbReference>
<organism evidence="2 3">
    <name type="scientific">Aurantiacibacter sediminis</name>
    <dbReference type="NCBI Taxonomy" id="2793064"/>
    <lineage>
        <taxon>Bacteria</taxon>
        <taxon>Pseudomonadati</taxon>
        <taxon>Pseudomonadota</taxon>
        <taxon>Alphaproteobacteria</taxon>
        <taxon>Sphingomonadales</taxon>
        <taxon>Erythrobacteraceae</taxon>
        <taxon>Aurantiacibacter</taxon>
    </lineage>
</organism>
<evidence type="ECO:0000259" key="1">
    <source>
        <dbReference type="Pfam" id="PF06904"/>
    </source>
</evidence>
<evidence type="ECO:0000313" key="2">
    <source>
        <dbReference type="EMBL" id="MBH5322504.1"/>
    </source>
</evidence>
<name>A0ABS0N3G4_9SPHN</name>
<comment type="caution">
    <text evidence="2">The sequence shown here is derived from an EMBL/GenBank/DDBJ whole genome shotgun (WGS) entry which is preliminary data.</text>
</comment>
<proteinExistence type="predicted"/>
<evidence type="ECO:0000313" key="3">
    <source>
        <dbReference type="Proteomes" id="UP000602442"/>
    </source>
</evidence>
<sequence length="242" mass="26414">MAKGKAKSRVARRLVTLLVLLAAGAFALTYGRTWLEKHPQHNPWAPLDLDNPRGWATSMKIGALRSDPAACRAVLERSDIAFTQLQPAGEDACRRDDRLLLPDSPLVPANPEMTCPVAVGLSQWLTKDVRPLAEEMLGSPIARVEQLGTYNCRRIGGGSEGRWSEHATGNAIDISAFVLQDGTRISLLADWDDIGEAGRFLRAAHDSACLNFGIVLSPEYNAAHADHFHLDQGRRPTAGMCR</sequence>
<keyword evidence="3" id="KW-1185">Reference proteome</keyword>